<accession>A0A9X1UTM5</accession>
<dbReference type="InterPro" id="IPR036388">
    <property type="entry name" value="WH-like_DNA-bd_sf"/>
</dbReference>
<dbReference type="GO" id="GO:0003700">
    <property type="term" value="F:DNA-binding transcription factor activity"/>
    <property type="evidence" value="ECO:0007669"/>
    <property type="project" value="InterPro"/>
</dbReference>
<dbReference type="InterPro" id="IPR028082">
    <property type="entry name" value="Peripla_BP_I"/>
</dbReference>
<dbReference type="PANTHER" id="PTHR38445">
    <property type="entry name" value="HTH-TYPE TRANSCRIPTIONAL REPRESSOR YTRA"/>
    <property type="match status" value="1"/>
</dbReference>
<dbReference type="GO" id="GO:0003677">
    <property type="term" value="F:DNA binding"/>
    <property type="evidence" value="ECO:0007669"/>
    <property type="project" value="UniProtKB-KW"/>
</dbReference>
<dbReference type="Proteomes" id="UP001139344">
    <property type="component" value="Unassembled WGS sequence"/>
</dbReference>
<dbReference type="InterPro" id="IPR000524">
    <property type="entry name" value="Tscrpt_reg_HTH_GntR"/>
</dbReference>
<dbReference type="InterPro" id="IPR036390">
    <property type="entry name" value="WH_DNA-bd_sf"/>
</dbReference>
<name>A0A9X1UTM5_9FLAO</name>
<comment type="caution">
    <text evidence="5">The sequence shown here is derived from an EMBL/GenBank/DDBJ whole genome shotgun (WGS) entry which is preliminary data.</text>
</comment>
<dbReference type="PANTHER" id="PTHR38445:SF10">
    <property type="entry name" value="GNTR-FAMILY TRANSCRIPTIONAL REGULATOR"/>
    <property type="match status" value="1"/>
</dbReference>
<evidence type="ECO:0000256" key="2">
    <source>
        <dbReference type="ARBA" id="ARBA00023125"/>
    </source>
</evidence>
<evidence type="ECO:0000256" key="1">
    <source>
        <dbReference type="ARBA" id="ARBA00023015"/>
    </source>
</evidence>
<reference evidence="5" key="1">
    <citation type="submission" date="2021-12" db="EMBL/GenBank/DDBJ databases">
        <title>Description of Gramella crocea sp. nov., a new bacterium isolated from activated sludge.</title>
        <authorList>
            <person name="Zhang X."/>
        </authorList>
    </citation>
    <scope>NUCLEOTIDE SEQUENCE</scope>
    <source>
        <strain evidence="5">YB25</strain>
    </source>
</reference>
<sequence>MKIIQPIEIEIKEDSRIPKYKQIVDSIISGISHGKIKVGEKIPSINELSEHLLLSRDTVEKAYRLLKERKIIVSVKGKGFYTSKTDLISRVNILFMVNKPSTYKMITYNSFVNALGVNSHVDMYIYHCDESLFIKTLERNIGAYNYYVIMPHFRDDNSHHVTFTPEVLKILRQIPTDSLIMLDNVKDVLKGNYGSIYQDFEQDIFKALTEGLERIKKYDKVILVYPEKSANPYPRRIRTGFIKFCAENNFDYEILHEIYDDMELQSKDVYVTIQERDLVNLVRQTRKKNLVLGRDIGIISYNETPLKELLGISVISTDFKTMGETAAYMVLKNKKEKVKNVFNYIERNSV</sequence>
<keyword evidence="3" id="KW-0804">Transcription</keyword>
<evidence type="ECO:0000256" key="3">
    <source>
        <dbReference type="ARBA" id="ARBA00023163"/>
    </source>
</evidence>
<dbReference type="SUPFAM" id="SSF46785">
    <property type="entry name" value="Winged helix' DNA-binding domain"/>
    <property type="match status" value="1"/>
</dbReference>
<keyword evidence="6" id="KW-1185">Reference proteome</keyword>
<dbReference type="AlphaFoldDB" id="A0A9X1UTM5"/>
<feature type="domain" description="HTH gntR-type" evidence="4">
    <location>
        <begin position="17"/>
        <end position="85"/>
    </location>
</feature>
<dbReference type="SMART" id="SM00345">
    <property type="entry name" value="HTH_GNTR"/>
    <property type="match status" value="1"/>
</dbReference>
<dbReference type="PROSITE" id="PS50949">
    <property type="entry name" value="HTH_GNTR"/>
    <property type="match status" value="1"/>
</dbReference>
<protein>
    <submittedName>
        <fullName evidence="5">GntR family transcriptional regulator</fullName>
    </submittedName>
</protein>
<dbReference type="CDD" id="cd07377">
    <property type="entry name" value="WHTH_GntR"/>
    <property type="match status" value="1"/>
</dbReference>
<keyword evidence="2" id="KW-0238">DNA-binding</keyword>
<dbReference type="SUPFAM" id="SSF53822">
    <property type="entry name" value="Periplasmic binding protein-like I"/>
    <property type="match status" value="1"/>
</dbReference>
<dbReference type="EMBL" id="JAJSON010000001">
    <property type="protein sequence ID" value="MCG9970028.1"/>
    <property type="molecule type" value="Genomic_DNA"/>
</dbReference>
<gene>
    <name evidence="5" type="ORF">LU635_00145</name>
</gene>
<keyword evidence="1" id="KW-0805">Transcription regulation</keyword>
<organism evidence="5 6">
    <name type="scientific">Christiangramia crocea</name>
    <dbReference type="NCBI Taxonomy" id="2904124"/>
    <lineage>
        <taxon>Bacteria</taxon>
        <taxon>Pseudomonadati</taxon>
        <taxon>Bacteroidota</taxon>
        <taxon>Flavobacteriia</taxon>
        <taxon>Flavobacteriales</taxon>
        <taxon>Flavobacteriaceae</taxon>
        <taxon>Christiangramia</taxon>
    </lineage>
</organism>
<dbReference type="RefSeq" id="WP_240095161.1">
    <property type="nucleotide sequence ID" value="NZ_JAJSON010000001.1"/>
</dbReference>
<evidence type="ECO:0000313" key="6">
    <source>
        <dbReference type="Proteomes" id="UP001139344"/>
    </source>
</evidence>
<evidence type="ECO:0000313" key="5">
    <source>
        <dbReference type="EMBL" id="MCG9970028.1"/>
    </source>
</evidence>
<dbReference type="Gene3D" id="1.10.10.10">
    <property type="entry name" value="Winged helix-like DNA-binding domain superfamily/Winged helix DNA-binding domain"/>
    <property type="match status" value="1"/>
</dbReference>
<dbReference type="Gene3D" id="3.40.50.2300">
    <property type="match status" value="2"/>
</dbReference>
<proteinExistence type="predicted"/>
<evidence type="ECO:0000259" key="4">
    <source>
        <dbReference type="PROSITE" id="PS50949"/>
    </source>
</evidence>
<dbReference type="Pfam" id="PF00392">
    <property type="entry name" value="GntR"/>
    <property type="match status" value="1"/>
</dbReference>